<comment type="caution">
    <text evidence="2">The sequence shown here is derived from an EMBL/GenBank/DDBJ whole genome shotgun (WGS) entry which is preliminary data.</text>
</comment>
<evidence type="ECO:0000256" key="1">
    <source>
        <dbReference type="SAM" id="MobiDB-lite"/>
    </source>
</evidence>
<evidence type="ECO:0000313" key="3">
    <source>
        <dbReference type="Proteomes" id="UP000596742"/>
    </source>
</evidence>
<name>A0A8B6GW53_MYTGA</name>
<sequence length="108" mass="12530">MRLQQKRAYQAGSTTSKRSNVSWCNAQGKNKGVYDTHDDGMVDNIEKMVKELLHENKIKEDDVEYMINKLTNTIDNNSITGEKFSTVCKRIPSIQTKRQNNDEDDIRY</sequence>
<reference evidence="2" key="1">
    <citation type="submission" date="2018-11" db="EMBL/GenBank/DDBJ databases">
        <authorList>
            <person name="Alioto T."/>
            <person name="Alioto T."/>
        </authorList>
    </citation>
    <scope>NUCLEOTIDE SEQUENCE</scope>
</reference>
<accession>A0A8B6GW53</accession>
<dbReference type="EMBL" id="UYJE01009031">
    <property type="protein sequence ID" value="VDI69453.1"/>
    <property type="molecule type" value="Genomic_DNA"/>
</dbReference>
<evidence type="ECO:0000313" key="2">
    <source>
        <dbReference type="EMBL" id="VDI69453.1"/>
    </source>
</evidence>
<feature type="compositionally biased region" description="Polar residues" evidence="1">
    <location>
        <begin position="11"/>
        <end position="22"/>
    </location>
</feature>
<keyword evidence="3" id="KW-1185">Reference proteome</keyword>
<organism evidence="2 3">
    <name type="scientific">Mytilus galloprovincialis</name>
    <name type="common">Mediterranean mussel</name>
    <dbReference type="NCBI Taxonomy" id="29158"/>
    <lineage>
        <taxon>Eukaryota</taxon>
        <taxon>Metazoa</taxon>
        <taxon>Spiralia</taxon>
        <taxon>Lophotrochozoa</taxon>
        <taxon>Mollusca</taxon>
        <taxon>Bivalvia</taxon>
        <taxon>Autobranchia</taxon>
        <taxon>Pteriomorphia</taxon>
        <taxon>Mytilida</taxon>
        <taxon>Mytiloidea</taxon>
        <taxon>Mytilidae</taxon>
        <taxon>Mytilinae</taxon>
        <taxon>Mytilus</taxon>
    </lineage>
</organism>
<protein>
    <submittedName>
        <fullName evidence="2">Uncharacterized protein</fullName>
    </submittedName>
</protein>
<feature type="region of interest" description="Disordered" evidence="1">
    <location>
        <begin position="1"/>
        <end position="22"/>
    </location>
</feature>
<dbReference type="Proteomes" id="UP000596742">
    <property type="component" value="Unassembled WGS sequence"/>
</dbReference>
<proteinExistence type="predicted"/>
<dbReference type="AlphaFoldDB" id="A0A8B6GW53"/>
<gene>
    <name evidence="2" type="ORF">MGAL_10B074576</name>
</gene>